<evidence type="ECO:0000256" key="1">
    <source>
        <dbReference type="ARBA" id="ARBA00023125"/>
    </source>
</evidence>
<dbReference type="SMART" id="SM00530">
    <property type="entry name" value="HTH_XRE"/>
    <property type="match status" value="1"/>
</dbReference>
<dbReference type="Proteomes" id="UP000177382">
    <property type="component" value="Unassembled WGS sequence"/>
</dbReference>
<evidence type="ECO:0000259" key="2">
    <source>
        <dbReference type="PROSITE" id="PS50943"/>
    </source>
</evidence>
<dbReference type="GO" id="GO:0003677">
    <property type="term" value="F:DNA binding"/>
    <property type="evidence" value="ECO:0007669"/>
    <property type="project" value="UniProtKB-KW"/>
</dbReference>
<keyword evidence="1" id="KW-0238">DNA-binding</keyword>
<feature type="domain" description="HTH cro/C1-type" evidence="2">
    <location>
        <begin position="7"/>
        <end position="61"/>
    </location>
</feature>
<gene>
    <name evidence="3" type="ORF">A2V97_04085</name>
</gene>
<name>A0A1F7XNH4_9BACT</name>
<reference evidence="3 4" key="1">
    <citation type="journal article" date="2016" name="Nat. Commun.">
        <title>Thousands of microbial genomes shed light on interconnected biogeochemical processes in an aquifer system.</title>
        <authorList>
            <person name="Anantharaman K."/>
            <person name="Brown C.T."/>
            <person name="Hug L.A."/>
            <person name="Sharon I."/>
            <person name="Castelle C.J."/>
            <person name="Probst A.J."/>
            <person name="Thomas B.C."/>
            <person name="Singh A."/>
            <person name="Wilkins M.J."/>
            <person name="Karaoz U."/>
            <person name="Brodie E.L."/>
            <person name="Williams K.H."/>
            <person name="Hubbard S.S."/>
            <person name="Banfield J.F."/>
        </authorList>
    </citation>
    <scope>NUCLEOTIDE SEQUENCE [LARGE SCALE GENOMIC DNA]</scope>
</reference>
<dbReference type="InterPro" id="IPR001387">
    <property type="entry name" value="Cro/C1-type_HTH"/>
</dbReference>
<dbReference type="InterPro" id="IPR010982">
    <property type="entry name" value="Lambda_DNA-bd_dom_sf"/>
</dbReference>
<dbReference type="PANTHER" id="PTHR46797">
    <property type="entry name" value="HTH-TYPE TRANSCRIPTIONAL REGULATOR"/>
    <property type="match status" value="1"/>
</dbReference>
<organism evidence="3 4">
    <name type="scientific">Candidatus Woesebacteria bacterium RBG_16_42_24</name>
    <dbReference type="NCBI Taxonomy" id="1802485"/>
    <lineage>
        <taxon>Bacteria</taxon>
        <taxon>Candidatus Woeseibacteriota</taxon>
    </lineage>
</organism>
<comment type="caution">
    <text evidence="3">The sequence shown here is derived from an EMBL/GenBank/DDBJ whole genome shotgun (WGS) entry which is preliminary data.</text>
</comment>
<dbReference type="PANTHER" id="PTHR46797:SF1">
    <property type="entry name" value="METHYLPHOSPHONATE SYNTHASE"/>
    <property type="match status" value="1"/>
</dbReference>
<dbReference type="PROSITE" id="PS50943">
    <property type="entry name" value="HTH_CROC1"/>
    <property type="match status" value="1"/>
</dbReference>
<dbReference type="EMBL" id="MGFX01000001">
    <property type="protein sequence ID" value="OGM15918.1"/>
    <property type="molecule type" value="Genomic_DNA"/>
</dbReference>
<proteinExistence type="predicted"/>
<dbReference type="GO" id="GO:0003700">
    <property type="term" value="F:DNA-binding transcription factor activity"/>
    <property type="evidence" value="ECO:0007669"/>
    <property type="project" value="TreeGrafter"/>
</dbReference>
<dbReference type="AlphaFoldDB" id="A0A1F7XNH4"/>
<dbReference type="InterPro" id="IPR050807">
    <property type="entry name" value="TransReg_Diox_bact_type"/>
</dbReference>
<accession>A0A1F7XNH4</accession>
<dbReference type="Gene3D" id="1.10.260.40">
    <property type="entry name" value="lambda repressor-like DNA-binding domains"/>
    <property type="match status" value="1"/>
</dbReference>
<evidence type="ECO:0000313" key="3">
    <source>
        <dbReference type="EMBL" id="OGM15918.1"/>
    </source>
</evidence>
<evidence type="ECO:0000313" key="4">
    <source>
        <dbReference type="Proteomes" id="UP000177382"/>
    </source>
</evidence>
<protein>
    <recommendedName>
        <fullName evidence="2">HTH cro/C1-type domain-containing protein</fullName>
    </recommendedName>
</protein>
<dbReference type="STRING" id="1802485.A2V97_04085"/>
<dbReference type="Pfam" id="PF01381">
    <property type="entry name" value="HTH_3"/>
    <property type="match status" value="1"/>
</dbReference>
<dbReference type="SUPFAM" id="SSF47413">
    <property type="entry name" value="lambda repressor-like DNA-binding domains"/>
    <property type="match status" value="1"/>
</dbReference>
<dbReference type="CDD" id="cd00093">
    <property type="entry name" value="HTH_XRE"/>
    <property type="match status" value="1"/>
</dbReference>
<dbReference type="GO" id="GO:0005829">
    <property type="term" value="C:cytosol"/>
    <property type="evidence" value="ECO:0007669"/>
    <property type="project" value="TreeGrafter"/>
</dbReference>
<sequence length="98" mass="10783">MNYGKAIKILRSAKNLEQQELAKKIGLDSSYISLIENGKRKPSPKTIEKISESLSIPKHLLLLLASDEKDLKNVPKNESATIGKQLLEILISSQNVGA</sequence>